<proteinExistence type="predicted"/>
<organism evidence="2 3">
    <name type="scientific">Pomacea canaliculata</name>
    <name type="common">Golden apple snail</name>
    <dbReference type="NCBI Taxonomy" id="400727"/>
    <lineage>
        <taxon>Eukaryota</taxon>
        <taxon>Metazoa</taxon>
        <taxon>Spiralia</taxon>
        <taxon>Lophotrochozoa</taxon>
        <taxon>Mollusca</taxon>
        <taxon>Gastropoda</taxon>
        <taxon>Caenogastropoda</taxon>
        <taxon>Architaenioglossa</taxon>
        <taxon>Ampullarioidea</taxon>
        <taxon>Ampullariidae</taxon>
        <taxon>Pomacea</taxon>
    </lineage>
</organism>
<evidence type="ECO:0000256" key="1">
    <source>
        <dbReference type="ARBA" id="ARBA00023157"/>
    </source>
</evidence>
<dbReference type="InterPro" id="IPR000859">
    <property type="entry name" value="CUB_dom"/>
</dbReference>
<accession>A0A2T7NCB8</accession>
<protein>
    <recommendedName>
        <fullName evidence="4">CUB domain-containing protein</fullName>
    </recommendedName>
</protein>
<evidence type="ECO:0000313" key="2">
    <source>
        <dbReference type="EMBL" id="PVD18782.1"/>
    </source>
</evidence>
<keyword evidence="3" id="KW-1185">Reference proteome</keyword>
<reference evidence="2 3" key="1">
    <citation type="submission" date="2018-04" db="EMBL/GenBank/DDBJ databases">
        <title>The genome of golden apple snail Pomacea canaliculata provides insight into stress tolerance and invasive adaptation.</title>
        <authorList>
            <person name="Liu C."/>
            <person name="Liu B."/>
            <person name="Ren Y."/>
            <person name="Zhang Y."/>
            <person name="Wang H."/>
            <person name="Li S."/>
            <person name="Jiang F."/>
            <person name="Yin L."/>
            <person name="Zhang G."/>
            <person name="Qian W."/>
            <person name="Fan W."/>
        </authorList>
    </citation>
    <scope>NUCLEOTIDE SEQUENCE [LARGE SCALE GENOMIC DNA]</scope>
    <source>
        <strain evidence="2">SZHN2017</strain>
        <tissue evidence="2">Muscle</tissue>
    </source>
</reference>
<gene>
    <name evidence="2" type="ORF">C0Q70_21334</name>
</gene>
<dbReference type="Proteomes" id="UP000245119">
    <property type="component" value="Linkage Group LG14"/>
</dbReference>
<sequence>MKVSYSRDNGATHRPCHFTLSFTAIPKPQLELIYSSDHGGYIQTQDGTGKPSTHLSMDSWVQVKVPDDHYLLLSVLQLKTENYLETCAPERDVAEIYLGGNTSTHLALKLCLTVRLPPTVYQTTEMFVHFRSNSEEEKTGFRIIFSFHRNSSSPPKLPDGRLNCSVPEWPDFQQHYSCNFVSECVDHEDERNCPYTSPECGPGFVSTGEGCFVIVGHLQASWYEANTYCLSKECGLAILNTRRKLKMFYDIWRA</sequence>
<dbReference type="EMBL" id="PZQS01000014">
    <property type="protein sequence ID" value="PVD18782.1"/>
    <property type="molecule type" value="Genomic_DNA"/>
</dbReference>
<dbReference type="InterPro" id="IPR016187">
    <property type="entry name" value="CTDL_fold"/>
</dbReference>
<dbReference type="SUPFAM" id="SSF49854">
    <property type="entry name" value="Spermadhesin, CUB domain"/>
    <property type="match status" value="1"/>
</dbReference>
<name>A0A2T7NCB8_POMCA</name>
<dbReference type="InterPro" id="IPR035914">
    <property type="entry name" value="Sperma_CUB_dom_sf"/>
</dbReference>
<evidence type="ECO:0000313" key="3">
    <source>
        <dbReference type="Proteomes" id="UP000245119"/>
    </source>
</evidence>
<dbReference type="SUPFAM" id="SSF56436">
    <property type="entry name" value="C-type lectin-like"/>
    <property type="match status" value="1"/>
</dbReference>
<dbReference type="AlphaFoldDB" id="A0A2T7NCB8"/>
<dbReference type="OrthoDB" id="10035376at2759"/>
<dbReference type="CDD" id="cd00041">
    <property type="entry name" value="CUB"/>
    <property type="match status" value="1"/>
</dbReference>
<evidence type="ECO:0008006" key="4">
    <source>
        <dbReference type="Google" id="ProtNLM"/>
    </source>
</evidence>
<keyword evidence="1" id="KW-1015">Disulfide bond</keyword>
<dbReference type="Gene3D" id="2.60.120.290">
    <property type="entry name" value="Spermadhesin, CUB domain"/>
    <property type="match status" value="1"/>
</dbReference>
<comment type="caution">
    <text evidence="2">The sequence shown here is derived from an EMBL/GenBank/DDBJ whole genome shotgun (WGS) entry which is preliminary data.</text>
</comment>